<accession>A0A1M4T8X3</accession>
<dbReference type="Pfam" id="PF14501">
    <property type="entry name" value="HATPase_c_5"/>
    <property type="match status" value="1"/>
</dbReference>
<dbReference type="InterPro" id="IPR005467">
    <property type="entry name" value="His_kinase_dom"/>
</dbReference>
<keyword evidence="3" id="KW-0175">Coiled coil</keyword>
<dbReference type="SUPFAM" id="SSF55874">
    <property type="entry name" value="ATPase domain of HSP90 chaperone/DNA topoisomerase II/histidine kinase"/>
    <property type="match status" value="1"/>
</dbReference>
<feature type="transmembrane region" description="Helical" evidence="4">
    <location>
        <begin position="300"/>
        <end position="324"/>
    </location>
</feature>
<protein>
    <submittedName>
        <fullName evidence="6">GHKL domain-containing protein</fullName>
    </submittedName>
</protein>
<dbReference type="EMBL" id="FQVI01000001">
    <property type="protein sequence ID" value="SHE40875.1"/>
    <property type="molecule type" value="Genomic_DNA"/>
</dbReference>
<evidence type="ECO:0000256" key="4">
    <source>
        <dbReference type="SAM" id="Phobius"/>
    </source>
</evidence>
<name>A0A1M4T8X3_9CLOT</name>
<keyword evidence="4" id="KW-0472">Membrane</keyword>
<keyword evidence="1" id="KW-0808">Transferase</keyword>
<feature type="domain" description="Histidine kinase" evidence="5">
    <location>
        <begin position="540"/>
        <end position="636"/>
    </location>
</feature>
<dbReference type="InterPro" id="IPR036890">
    <property type="entry name" value="HATPase_C_sf"/>
</dbReference>
<evidence type="ECO:0000313" key="7">
    <source>
        <dbReference type="Proteomes" id="UP000184245"/>
    </source>
</evidence>
<keyword evidence="1" id="KW-0418">Kinase</keyword>
<dbReference type="PROSITE" id="PS50109">
    <property type="entry name" value="HIS_KIN"/>
    <property type="match status" value="1"/>
</dbReference>
<feature type="transmembrane region" description="Helical" evidence="4">
    <location>
        <begin position="271"/>
        <end position="288"/>
    </location>
</feature>
<feature type="coiled-coil region" evidence="3">
    <location>
        <begin position="427"/>
        <end position="454"/>
    </location>
</feature>
<dbReference type="InterPro" id="IPR032834">
    <property type="entry name" value="NatK-like_C"/>
</dbReference>
<dbReference type="GO" id="GO:0016301">
    <property type="term" value="F:kinase activity"/>
    <property type="evidence" value="ECO:0007669"/>
    <property type="project" value="UniProtKB-KW"/>
</dbReference>
<dbReference type="CDD" id="cd16935">
    <property type="entry name" value="HATPase_AgrC-ComD-like"/>
    <property type="match status" value="1"/>
</dbReference>
<gene>
    <name evidence="6" type="ORF">SAMN02745158_00481</name>
</gene>
<dbReference type="RefSeq" id="WP_072848666.1">
    <property type="nucleotide sequence ID" value="NZ_FQVI01000001.1"/>
</dbReference>
<dbReference type="OrthoDB" id="9156435at2"/>
<keyword evidence="2" id="KW-0902">Two-component regulatory system</keyword>
<feature type="transmembrane region" description="Helical" evidence="4">
    <location>
        <begin position="390"/>
        <end position="410"/>
    </location>
</feature>
<evidence type="ECO:0000313" key="6">
    <source>
        <dbReference type="EMBL" id="SHE40875.1"/>
    </source>
</evidence>
<feature type="transmembrane region" description="Helical" evidence="4">
    <location>
        <begin position="240"/>
        <end position="259"/>
    </location>
</feature>
<organism evidence="6 7">
    <name type="scientific">Lactonifactor longoviformis DSM 17459</name>
    <dbReference type="NCBI Taxonomy" id="1122155"/>
    <lineage>
        <taxon>Bacteria</taxon>
        <taxon>Bacillati</taxon>
        <taxon>Bacillota</taxon>
        <taxon>Clostridia</taxon>
        <taxon>Eubacteriales</taxon>
        <taxon>Clostridiaceae</taxon>
        <taxon>Lactonifactor</taxon>
    </lineage>
</organism>
<keyword evidence="7" id="KW-1185">Reference proteome</keyword>
<evidence type="ECO:0000256" key="2">
    <source>
        <dbReference type="ARBA" id="ARBA00023012"/>
    </source>
</evidence>
<dbReference type="Gene3D" id="3.30.565.10">
    <property type="entry name" value="Histidine kinase-like ATPase, C-terminal domain"/>
    <property type="match status" value="1"/>
</dbReference>
<dbReference type="Proteomes" id="UP000184245">
    <property type="component" value="Unassembled WGS sequence"/>
</dbReference>
<evidence type="ECO:0000259" key="5">
    <source>
        <dbReference type="PROSITE" id="PS50109"/>
    </source>
</evidence>
<feature type="transmembrane region" description="Helical" evidence="4">
    <location>
        <begin position="361"/>
        <end position="378"/>
    </location>
</feature>
<keyword evidence="4" id="KW-0812">Transmembrane</keyword>
<dbReference type="GO" id="GO:0000160">
    <property type="term" value="P:phosphorelay signal transduction system"/>
    <property type="evidence" value="ECO:0007669"/>
    <property type="project" value="UniProtKB-KW"/>
</dbReference>
<sequence>MKRIKRILLTGAVPLAILLSSWLLFAFLYQTDNKYTQKASQPICGILSLSEKDLRQAPLRYLIREWEFYPDVLFTPQTFADKKPGTYRQYISVGQYGGMEAGNIHRSPHGIGTYRLTIQLPKGMRTYALELPEIFSAYAFYINQELKAQSGDPNPESYTPCIKEKTVVFQGEGTINLLLAVSDFSWIYSGLTYPPAFGLADAVINARENYLLIRMAALLLGFLGLILSLYLGFRAHWKKGLLYALQCIFYLGYTAFPLLHRFFATDVNPWYALQLFCFYAMLLMAVLLQNSLCQIRGKIAGIWPFICAAGTVAAFLTGICASRLGLTAFYSFSLLSAVLKYGSAVYLLIVSGVAVRNRRRFSLLLLYTSEFFAVSLLADRVMPLFEPIRGGWFIEIGGTGLMLGLACALCRDLGEAYKRSLTLAEEYRLMERQLSMQKEHYRQLTQQIEAARTASHDLRHHMRTLRTLADRASLPDIRRYLEEYEPHTEPRDVITYSNHPAADAILSYYAGVALRIHAEFSAVLQLPESLNIPDTDLCILLGNLLENAVEACERQTAGKRFVYLRGEATGRQLRLVIDNSFDGIITEREGRYFSSKRKGFGLGIHSVRSIVEAHGGLVLFEPGDQVFKASVFIPLK</sequence>
<proteinExistence type="predicted"/>
<feature type="transmembrane region" description="Helical" evidence="4">
    <location>
        <begin position="330"/>
        <end position="349"/>
    </location>
</feature>
<dbReference type="PANTHER" id="PTHR40448:SF1">
    <property type="entry name" value="TWO-COMPONENT SENSOR HISTIDINE KINASE"/>
    <property type="match status" value="1"/>
</dbReference>
<dbReference type="AlphaFoldDB" id="A0A1M4T8X3"/>
<reference evidence="6 7" key="1">
    <citation type="submission" date="2016-11" db="EMBL/GenBank/DDBJ databases">
        <authorList>
            <person name="Jaros S."/>
            <person name="Januszkiewicz K."/>
            <person name="Wedrychowicz H."/>
        </authorList>
    </citation>
    <scope>NUCLEOTIDE SEQUENCE [LARGE SCALE GENOMIC DNA]</scope>
    <source>
        <strain evidence="6 7">DSM 17459</strain>
    </source>
</reference>
<evidence type="ECO:0000256" key="3">
    <source>
        <dbReference type="SAM" id="Coils"/>
    </source>
</evidence>
<dbReference type="GO" id="GO:0042802">
    <property type="term" value="F:identical protein binding"/>
    <property type="evidence" value="ECO:0007669"/>
    <property type="project" value="TreeGrafter"/>
</dbReference>
<keyword evidence="4" id="KW-1133">Transmembrane helix</keyword>
<dbReference type="PANTHER" id="PTHR40448">
    <property type="entry name" value="TWO-COMPONENT SENSOR HISTIDINE KINASE"/>
    <property type="match status" value="1"/>
</dbReference>
<dbReference type="STRING" id="1122155.SAMN02745158_00481"/>
<evidence type="ECO:0000256" key="1">
    <source>
        <dbReference type="ARBA" id="ARBA00022777"/>
    </source>
</evidence>
<feature type="transmembrane region" description="Helical" evidence="4">
    <location>
        <begin position="211"/>
        <end position="233"/>
    </location>
</feature>